<dbReference type="EMBL" id="KZ678132">
    <property type="protein sequence ID" value="PSN69962.1"/>
    <property type="molecule type" value="Genomic_DNA"/>
</dbReference>
<protein>
    <submittedName>
        <fullName evidence="4">Benzoate 4-monooxygenase cytochrome P450</fullName>
    </submittedName>
</protein>
<dbReference type="PANTHER" id="PTHR24305">
    <property type="entry name" value="CYTOCHROME P450"/>
    <property type="match status" value="1"/>
</dbReference>
<sequence length="557" mass="63285">MLNTLISTSSLAGGFFWLCALVPVCIFANAFYNLYLHPLRHVPGPFWARASAIPSWYYTAGGKRHIWLWQLFQIYGKRIRVAPNLVLFCDPEAHAAIYGMKSNVRRSTFYVGLTKNIREKTTLNTIDPAEHAQRRKMLNRCFTDQSVTAVSAFISQHVDRWHEILLNEHNSTTEWSDSLNLGENLDHLVFDIMGDLSFGRSFNIKEPGDNPLREVPHTIIQYLKFYYPMCRSPFLGLIIWLKPRGLDRLLELITPPAVQKFNNFVFDSVTNRLELYKKQEHIPEHERRQDMFYFLCNNQGSNAEQAAYTEDELRAEASLLIIAGSDTTTASLASIFWYLVRAPRCYQKLLEELQKTFKTAEDIIYGPKLMGCTYLRACIDEGMRLVPPGPCEPPREVLAGGLTVLNAHYPQGTIVGTAPWCDSLNEEVYGDPAVFRPERWIVDDAAGVTKAMVAEVRANFHPFLTGPGSCAGKNIALAEIHLVVARTLLRFELRKTPGSTLGEGSPERAWGERNKRQFQIADAFISLKQGPEVQFRSRPVYDERSDRVSSGRENGRD</sequence>
<keyword evidence="1" id="KW-0479">Metal-binding</keyword>
<gene>
    <name evidence="4" type="ORF">BS50DRAFT_547759</name>
</gene>
<keyword evidence="3" id="KW-0472">Membrane</keyword>
<dbReference type="SUPFAM" id="SSF48264">
    <property type="entry name" value="Cytochrome P450"/>
    <property type="match status" value="1"/>
</dbReference>
<accession>A0A2T2NX21</accession>
<evidence type="ECO:0000313" key="4">
    <source>
        <dbReference type="EMBL" id="PSN69962.1"/>
    </source>
</evidence>
<feature type="transmembrane region" description="Helical" evidence="3">
    <location>
        <begin position="15"/>
        <end position="35"/>
    </location>
</feature>
<dbReference type="InterPro" id="IPR001128">
    <property type="entry name" value="Cyt_P450"/>
</dbReference>
<dbReference type="GO" id="GO:0016705">
    <property type="term" value="F:oxidoreductase activity, acting on paired donors, with incorporation or reduction of molecular oxygen"/>
    <property type="evidence" value="ECO:0007669"/>
    <property type="project" value="InterPro"/>
</dbReference>
<dbReference type="PRINTS" id="PR00385">
    <property type="entry name" value="P450"/>
</dbReference>
<dbReference type="InterPro" id="IPR050121">
    <property type="entry name" value="Cytochrome_P450_monoxygenase"/>
</dbReference>
<dbReference type="CDD" id="cd11061">
    <property type="entry name" value="CYP67-like"/>
    <property type="match status" value="1"/>
</dbReference>
<keyword evidence="3" id="KW-1133">Transmembrane helix</keyword>
<dbReference type="STRING" id="1448308.A0A2T2NX21"/>
<name>A0A2T2NX21_CORCC</name>
<evidence type="ECO:0000256" key="1">
    <source>
        <dbReference type="PIRSR" id="PIRSR602401-1"/>
    </source>
</evidence>
<feature type="binding site" description="axial binding residue" evidence="1">
    <location>
        <position position="470"/>
    </location>
    <ligand>
        <name>heme</name>
        <dbReference type="ChEBI" id="CHEBI:30413"/>
    </ligand>
    <ligandPart>
        <name>Fe</name>
        <dbReference type="ChEBI" id="CHEBI:18248"/>
    </ligandPart>
</feature>
<keyword evidence="3" id="KW-0812">Transmembrane</keyword>
<proteinExistence type="predicted"/>
<keyword evidence="5" id="KW-1185">Reference proteome</keyword>
<reference evidence="4 5" key="1">
    <citation type="journal article" date="2018" name="Front. Microbiol.">
        <title>Genome-Wide Analysis of Corynespora cassiicola Leaf Fall Disease Putative Effectors.</title>
        <authorList>
            <person name="Lopez D."/>
            <person name="Ribeiro S."/>
            <person name="Label P."/>
            <person name="Fumanal B."/>
            <person name="Venisse J.S."/>
            <person name="Kohler A."/>
            <person name="de Oliveira R.R."/>
            <person name="Labutti K."/>
            <person name="Lipzen A."/>
            <person name="Lail K."/>
            <person name="Bauer D."/>
            <person name="Ohm R.A."/>
            <person name="Barry K.W."/>
            <person name="Spatafora J."/>
            <person name="Grigoriev I.V."/>
            <person name="Martin F.M."/>
            <person name="Pujade-Renaud V."/>
        </authorList>
    </citation>
    <scope>NUCLEOTIDE SEQUENCE [LARGE SCALE GENOMIC DNA]</scope>
    <source>
        <strain evidence="4 5">Philippines</strain>
    </source>
</reference>
<keyword evidence="4" id="KW-0560">Oxidoreductase</keyword>
<evidence type="ECO:0000256" key="2">
    <source>
        <dbReference type="SAM" id="MobiDB-lite"/>
    </source>
</evidence>
<dbReference type="AlphaFoldDB" id="A0A2T2NX21"/>
<dbReference type="GO" id="GO:0020037">
    <property type="term" value="F:heme binding"/>
    <property type="evidence" value="ECO:0007669"/>
    <property type="project" value="InterPro"/>
</dbReference>
<keyword evidence="1" id="KW-0349">Heme</keyword>
<dbReference type="InterPro" id="IPR036396">
    <property type="entry name" value="Cyt_P450_sf"/>
</dbReference>
<dbReference type="InterPro" id="IPR002401">
    <property type="entry name" value="Cyt_P450_E_grp-I"/>
</dbReference>
<comment type="cofactor">
    <cofactor evidence="1">
        <name>heme</name>
        <dbReference type="ChEBI" id="CHEBI:30413"/>
    </cofactor>
</comment>
<organism evidence="4 5">
    <name type="scientific">Corynespora cassiicola Philippines</name>
    <dbReference type="NCBI Taxonomy" id="1448308"/>
    <lineage>
        <taxon>Eukaryota</taxon>
        <taxon>Fungi</taxon>
        <taxon>Dikarya</taxon>
        <taxon>Ascomycota</taxon>
        <taxon>Pezizomycotina</taxon>
        <taxon>Dothideomycetes</taxon>
        <taxon>Pleosporomycetidae</taxon>
        <taxon>Pleosporales</taxon>
        <taxon>Corynesporascaceae</taxon>
        <taxon>Corynespora</taxon>
    </lineage>
</organism>
<keyword evidence="1" id="KW-0408">Iron</keyword>
<dbReference type="Proteomes" id="UP000240883">
    <property type="component" value="Unassembled WGS sequence"/>
</dbReference>
<dbReference type="Gene3D" id="1.10.630.10">
    <property type="entry name" value="Cytochrome P450"/>
    <property type="match status" value="1"/>
</dbReference>
<evidence type="ECO:0000256" key="3">
    <source>
        <dbReference type="SAM" id="Phobius"/>
    </source>
</evidence>
<dbReference type="OrthoDB" id="1470350at2759"/>
<keyword evidence="4" id="KW-0503">Monooxygenase</keyword>
<feature type="compositionally biased region" description="Basic and acidic residues" evidence="2">
    <location>
        <begin position="539"/>
        <end position="557"/>
    </location>
</feature>
<dbReference type="PRINTS" id="PR00463">
    <property type="entry name" value="EP450I"/>
</dbReference>
<dbReference type="GO" id="GO:0005506">
    <property type="term" value="F:iron ion binding"/>
    <property type="evidence" value="ECO:0007669"/>
    <property type="project" value="InterPro"/>
</dbReference>
<dbReference type="Pfam" id="PF00067">
    <property type="entry name" value="p450"/>
    <property type="match status" value="1"/>
</dbReference>
<evidence type="ECO:0000313" key="5">
    <source>
        <dbReference type="Proteomes" id="UP000240883"/>
    </source>
</evidence>
<dbReference type="PANTHER" id="PTHR24305:SF226">
    <property type="entry name" value="CYTOCHROME P450 MONOOXYGENASE"/>
    <property type="match status" value="1"/>
</dbReference>
<dbReference type="GO" id="GO:0004497">
    <property type="term" value="F:monooxygenase activity"/>
    <property type="evidence" value="ECO:0007669"/>
    <property type="project" value="UniProtKB-KW"/>
</dbReference>
<feature type="region of interest" description="Disordered" evidence="2">
    <location>
        <begin position="536"/>
        <end position="557"/>
    </location>
</feature>